<comment type="caution">
    <text evidence="3">The sequence shown here is derived from an EMBL/GenBank/DDBJ whole genome shotgun (WGS) entry which is preliminary data.</text>
</comment>
<feature type="compositionally biased region" description="Polar residues" evidence="1">
    <location>
        <begin position="421"/>
        <end position="430"/>
    </location>
</feature>
<dbReference type="Proteomes" id="UP000807306">
    <property type="component" value="Unassembled WGS sequence"/>
</dbReference>
<keyword evidence="2" id="KW-0812">Transmembrane</keyword>
<evidence type="ECO:0000256" key="2">
    <source>
        <dbReference type="SAM" id="Phobius"/>
    </source>
</evidence>
<feature type="region of interest" description="Disordered" evidence="1">
    <location>
        <begin position="1"/>
        <end position="23"/>
    </location>
</feature>
<protein>
    <submittedName>
        <fullName evidence="3">Uncharacterized protein</fullName>
    </submittedName>
</protein>
<keyword evidence="2" id="KW-1133">Transmembrane helix</keyword>
<name>A0A9P6EAB4_9AGAR</name>
<feature type="compositionally biased region" description="Low complexity" evidence="1">
    <location>
        <begin position="72"/>
        <end position="90"/>
    </location>
</feature>
<feature type="compositionally biased region" description="Low complexity" evidence="1">
    <location>
        <begin position="345"/>
        <end position="354"/>
    </location>
</feature>
<feature type="compositionally biased region" description="Basic and acidic residues" evidence="1">
    <location>
        <begin position="154"/>
        <end position="185"/>
    </location>
</feature>
<feature type="region of interest" description="Disordered" evidence="1">
    <location>
        <begin position="46"/>
        <end position="90"/>
    </location>
</feature>
<accession>A0A9P6EAB4</accession>
<keyword evidence="4" id="KW-1185">Reference proteome</keyword>
<gene>
    <name evidence="3" type="ORF">CPB83DRAFT_521705</name>
</gene>
<sequence length="488" mass="53143">MVAYPPRQPLLRRQDGPIAAPSVAGLSGVKTVDNPVETSGGLVVDTAAGTGTQSAPPFIPTGGTPKSTSAFTVTPDSPTTSSSPSSVGASSTKQIALSTVVASCVGAFVGATAIVIFSLWMYRRYSRSLKQRAYKSRGPFNHRNGQSNGQRQRSHGEAWNRLEDHESEDKWEGSYQTKEGKDSTGARELTQVAPMEKLTMFKKTPSVRTAYTHKSTDGTDFSFPSSYAEFDPKLADALKSGQHDMPEPKPFLERVDSDPSSYLTVHSRLSGAMSPTQNMAIPTPPPMFSNSHKWESAEVVAFPEAQSVEVLNHNPFEDEDDDEQGRRKSHHNPFFGARDHEISRGRSNSTSSARSRSRSRSRSRNRANSTATTVSLPKISAKAKGKERMRYSAATDHSTPQDPFEDANGDELPRPSFMTHAPTSSTSSMDNSDRERALQSLIAALETPEDEVRDRLRIASMQPSIVSRASSIGVSDVANEFPLPPSHR</sequence>
<feature type="compositionally biased region" description="Basic residues" evidence="1">
    <location>
        <begin position="355"/>
        <end position="365"/>
    </location>
</feature>
<organism evidence="3 4">
    <name type="scientific">Crepidotus variabilis</name>
    <dbReference type="NCBI Taxonomy" id="179855"/>
    <lineage>
        <taxon>Eukaryota</taxon>
        <taxon>Fungi</taxon>
        <taxon>Dikarya</taxon>
        <taxon>Basidiomycota</taxon>
        <taxon>Agaricomycotina</taxon>
        <taxon>Agaricomycetes</taxon>
        <taxon>Agaricomycetidae</taxon>
        <taxon>Agaricales</taxon>
        <taxon>Agaricineae</taxon>
        <taxon>Crepidotaceae</taxon>
        <taxon>Crepidotus</taxon>
    </lineage>
</organism>
<dbReference type="EMBL" id="MU157881">
    <property type="protein sequence ID" value="KAF9525683.1"/>
    <property type="molecule type" value="Genomic_DNA"/>
</dbReference>
<reference evidence="3" key="1">
    <citation type="submission" date="2020-11" db="EMBL/GenBank/DDBJ databases">
        <authorList>
            <consortium name="DOE Joint Genome Institute"/>
            <person name="Ahrendt S."/>
            <person name="Riley R."/>
            <person name="Andreopoulos W."/>
            <person name="Labutti K."/>
            <person name="Pangilinan J."/>
            <person name="Ruiz-Duenas F.J."/>
            <person name="Barrasa J.M."/>
            <person name="Sanchez-Garcia M."/>
            <person name="Camarero S."/>
            <person name="Miyauchi S."/>
            <person name="Serrano A."/>
            <person name="Linde D."/>
            <person name="Babiker R."/>
            <person name="Drula E."/>
            <person name="Ayuso-Fernandez I."/>
            <person name="Pacheco R."/>
            <person name="Padilla G."/>
            <person name="Ferreira P."/>
            <person name="Barriuso J."/>
            <person name="Kellner H."/>
            <person name="Castanera R."/>
            <person name="Alfaro M."/>
            <person name="Ramirez L."/>
            <person name="Pisabarro A.G."/>
            <person name="Kuo A."/>
            <person name="Tritt A."/>
            <person name="Lipzen A."/>
            <person name="He G."/>
            <person name="Yan M."/>
            <person name="Ng V."/>
            <person name="Cullen D."/>
            <person name="Martin F."/>
            <person name="Rosso M.-N."/>
            <person name="Henrissat B."/>
            <person name="Hibbett D."/>
            <person name="Martinez A.T."/>
            <person name="Grigoriev I.V."/>
        </authorList>
    </citation>
    <scope>NUCLEOTIDE SEQUENCE</scope>
    <source>
        <strain evidence="3">CBS 506.95</strain>
    </source>
</reference>
<evidence type="ECO:0000313" key="4">
    <source>
        <dbReference type="Proteomes" id="UP000807306"/>
    </source>
</evidence>
<dbReference type="OrthoDB" id="2670057at2759"/>
<evidence type="ECO:0000256" key="1">
    <source>
        <dbReference type="SAM" id="MobiDB-lite"/>
    </source>
</evidence>
<keyword evidence="2" id="KW-0472">Membrane</keyword>
<proteinExistence type="predicted"/>
<evidence type="ECO:0000313" key="3">
    <source>
        <dbReference type="EMBL" id="KAF9525683.1"/>
    </source>
</evidence>
<feature type="region of interest" description="Disordered" evidence="1">
    <location>
        <begin position="136"/>
        <end position="186"/>
    </location>
</feature>
<feature type="transmembrane region" description="Helical" evidence="2">
    <location>
        <begin position="95"/>
        <end position="122"/>
    </location>
</feature>
<dbReference type="AlphaFoldDB" id="A0A9P6EAB4"/>
<feature type="region of interest" description="Disordered" evidence="1">
    <location>
        <begin position="315"/>
        <end position="435"/>
    </location>
</feature>